<dbReference type="AlphaFoldDB" id="M1JJP3"/>
<dbReference type="VEuPathDB" id="MicrosporidiaDB:AEWQ_061440"/>
<dbReference type="Gene3D" id="1.25.40.60">
    <property type="match status" value="1"/>
</dbReference>
<evidence type="ECO:0000313" key="2">
    <source>
        <dbReference type="EMBL" id="AGE95679.1"/>
    </source>
</evidence>
<dbReference type="EMBL" id="KC513609">
    <property type="protein sequence ID" value="AGE95679.1"/>
    <property type="molecule type" value="Genomic_DNA"/>
</dbReference>
<dbReference type="Pfam" id="PF00995">
    <property type="entry name" value="Sec1"/>
    <property type="match status" value="1"/>
</dbReference>
<dbReference type="InterPro" id="IPR036045">
    <property type="entry name" value="Sec1-like_sf"/>
</dbReference>
<accession>M1JJP3</accession>
<dbReference type="GO" id="GO:0016192">
    <property type="term" value="P:vesicle-mediated transport"/>
    <property type="evidence" value="ECO:0007669"/>
    <property type="project" value="InterPro"/>
</dbReference>
<dbReference type="Gene3D" id="3.40.50.1910">
    <property type="match status" value="1"/>
</dbReference>
<name>M1JJP3_ENCCN</name>
<dbReference type="InterPro" id="IPR027482">
    <property type="entry name" value="Sec1-like_dom2"/>
</dbReference>
<dbReference type="Gene3D" id="3.90.830.10">
    <property type="entry name" value="Syntaxin Binding Protein 1, Chain A, domain 2"/>
    <property type="match status" value="1"/>
</dbReference>
<dbReference type="VEuPathDB" id="MicrosporidiaDB:ECU06_1460"/>
<protein>
    <submittedName>
        <fullName evidence="2">Putative vacuolar protein sorting-associated protein</fullName>
    </submittedName>
</protein>
<dbReference type="InterPro" id="IPR043127">
    <property type="entry name" value="Sec-1-like_dom3a"/>
</dbReference>
<reference evidence="2" key="1">
    <citation type="journal article" date="2013" name="Eukaryot. Cell">
        <title>Extremely Reduced Levels of Heterozygosity in the Vertebrate Pathogen Encephalitozoon cuniculi.</title>
        <authorList>
            <person name="Selman M."/>
            <person name="Sak B."/>
            <person name="Kvac M."/>
            <person name="Farinelli L."/>
            <person name="Weiss L.M."/>
            <person name="Corradi N."/>
        </authorList>
    </citation>
    <scope>NUCLEOTIDE SEQUENCE</scope>
</reference>
<dbReference type="SUPFAM" id="SSF56815">
    <property type="entry name" value="Sec1/munc18-like (SM) proteins"/>
    <property type="match status" value="1"/>
</dbReference>
<dbReference type="InterPro" id="IPR043154">
    <property type="entry name" value="Sec-1-like_dom1"/>
</dbReference>
<dbReference type="VEuPathDB" id="MicrosporidiaDB:AEWD_061470"/>
<dbReference type="VEuPathDB" id="MicrosporidiaDB:M970_061450"/>
<evidence type="ECO:0000256" key="1">
    <source>
        <dbReference type="ARBA" id="ARBA00009884"/>
    </source>
</evidence>
<dbReference type="PIRSF" id="PIRSF005715">
    <property type="entry name" value="VPS45_Sec1"/>
    <property type="match status" value="1"/>
</dbReference>
<organism evidence="2">
    <name type="scientific">Encephalitozoon cuniculi</name>
    <name type="common">Microsporidian parasite</name>
    <dbReference type="NCBI Taxonomy" id="6035"/>
    <lineage>
        <taxon>Eukaryota</taxon>
        <taxon>Fungi</taxon>
        <taxon>Fungi incertae sedis</taxon>
        <taxon>Microsporidia</taxon>
        <taxon>Unikaryonidae</taxon>
        <taxon>Encephalitozoon</taxon>
    </lineage>
</organism>
<sequence>MNDNLLGKKVDEILDIGEGVKVLLFDEDTKMILSNLIPHSRFLESDYFLFDSIMNKRRERIQGITCMVAIRPESIRWLIEEVSNPFYERYIVLFTNQVDSLMLEILATSDVHCVVSEIHEIYIDFFKQDDFLYTLHAPKTREHMSLSGRKRSIDGIFALVMNLGRIPTIKIQTEDRHLMEDSETLSTRLAGLNLKQGGTLIMLDRAFDLYTPLLYEWRYQSLLHEHADYANGIVRIGKKSYSVVDDPFFNASKFKDIYEVSEDIKGLVKKVEFKKKRLHNFIFDDLEENTRISRQLEAHLAQHGHVMKACLRLKDLSEMEMNVLKDNGISKAEISECLMRKDISVIERCKLLIIYSLRNKKNPIDEARKYPDLMNEVEAFMGRHPLNVPIWRHYGYRFDDDVDVKLGYQPAIKRVIRHWWTNRLDNRCFLTVRESENPMDYIVVYIRNGVTYSEYRVLCEYYNTAMKGRSELYVVGDVMVSYKDIMGASS</sequence>
<dbReference type="VEuPathDB" id="MicrosporidiaDB:AEWR_061450"/>
<gene>
    <name evidence="2" type="ORF">ECU06_1460</name>
</gene>
<dbReference type="InterPro" id="IPR001619">
    <property type="entry name" value="Sec1-like"/>
</dbReference>
<dbReference type="Gene3D" id="3.40.50.2060">
    <property type="match status" value="1"/>
</dbReference>
<dbReference type="PANTHER" id="PTHR11679">
    <property type="entry name" value="VESICLE PROTEIN SORTING-ASSOCIATED"/>
    <property type="match status" value="1"/>
</dbReference>
<comment type="similarity">
    <text evidence="1">Belongs to the STXBP/unc-18/SEC1 family.</text>
</comment>
<proteinExistence type="inferred from homology"/>